<dbReference type="SUPFAM" id="SSF56672">
    <property type="entry name" value="DNA/RNA polymerases"/>
    <property type="match status" value="1"/>
</dbReference>
<evidence type="ECO:0000313" key="4">
    <source>
        <dbReference type="Proteomes" id="UP001194714"/>
    </source>
</evidence>
<keyword evidence="4" id="KW-1185">Reference proteome</keyword>
<dbReference type="Pfam" id="PF13655">
    <property type="entry name" value="RVT_N"/>
    <property type="match status" value="1"/>
</dbReference>
<protein>
    <recommendedName>
        <fullName evidence="2">Reverse transcriptase domain-containing protein</fullName>
    </recommendedName>
</protein>
<dbReference type="PANTHER" id="PTHR34047:SF8">
    <property type="entry name" value="PROTEIN YKFC"/>
    <property type="match status" value="1"/>
</dbReference>
<dbReference type="InterPro" id="IPR043502">
    <property type="entry name" value="DNA/RNA_pol_sf"/>
</dbReference>
<dbReference type="Pfam" id="PF08388">
    <property type="entry name" value="GIIM"/>
    <property type="match status" value="1"/>
</dbReference>
<dbReference type="InterPro" id="IPR000477">
    <property type="entry name" value="RT_dom"/>
</dbReference>
<evidence type="ECO:0000256" key="1">
    <source>
        <dbReference type="ARBA" id="ARBA00034120"/>
    </source>
</evidence>
<dbReference type="PROSITE" id="PS50878">
    <property type="entry name" value="RT_POL"/>
    <property type="match status" value="1"/>
</dbReference>
<comment type="similarity">
    <text evidence="1">Belongs to the bacterial reverse transcriptase family.</text>
</comment>
<accession>A0ABS0AX32</accession>
<evidence type="ECO:0000313" key="3">
    <source>
        <dbReference type="EMBL" id="MBF5058694.1"/>
    </source>
</evidence>
<proteinExistence type="inferred from homology"/>
<organism evidence="3 4">
    <name type="scientific">Candidatus Neptunichlamydia vexilliferae</name>
    <dbReference type="NCBI Taxonomy" id="1651774"/>
    <lineage>
        <taxon>Bacteria</taxon>
        <taxon>Pseudomonadati</taxon>
        <taxon>Chlamydiota</taxon>
        <taxon>Chlamydiia</taxon>
        <taxon>Parachlamydiales</taxon>
        <taxon>Simkaniaceae</taxon>
        <taxon>Candidatus Neptunichlamydia</taxon>
    </lineage>
</organism>
<dbReference type="Pfam" id="PF00078">
    <property type="entry name" value="RVT_1"/>
    <property type="match status" value="1"/>
</dbReference>
<dbReference type="PANTHER" id="PTHR34047">
    <property type="entry name" value="NUCLEAR INTRON MATURASE 1, MITOCHONDRIAL-RELATED"/>
    <property type="match status" value="1"/>
</dbReference>
<name>A0ABS0AX32_9BACT</name>
<dbReference type="Proteomes" id="UP001194714">
    <property type="component" value="Unassembled WGS sequence"/>
</dbReference>
<dbReference type="InterPro" id="IPR051083">
    <property type="entry name" value="GrpII_Intron_Splice-Mob/Def"/>
</dbReference>
<dbReference type="CDD" id="cd01651">
    <property type="entry name" value="RT_G2_intron"/>
    <property type="match status" value="1"/>
</dbReference>
<feature type="domain" description="Reverse transcriptase" evidence="2">
    <location>
        <begin position="111"/>
        <end position="346"/>
    </location>
</feature>
<dbReference type="EMBL" id="JAAEJV010000002">
    <property type="protein sequence ID" value="MBF5058694.1"/>
    <property type="molecule type" value="Genomic_DNA"/>
</dbReference>
<gene>
    <name evidence="3" type="ORF">NEPTK9_000193</name>
</gene>
<reference evidence="3 4" key="1">
    <citation type="submission" date="2020-01" db="EMBL/GenBank/DDBJ databases">
        <title>Draft genome sequence of Cand. Neptunochlamydia vexilliferae K9.</title>
        <authorList>
            <person name="Schulz F."/>
            <person name="Koestlbacher S."/>
            <person name="Wascher F."/>
            <person name="Pizzetti I."/>
            <person name="Horn M."/>
        </authorList>
    </citation>
    <scope>NUCLEOTIDE SEQUENCE [LARGE SCALE GENOMIC DNA]</scope>
    <source>
        <strain evidence="3 4">K9</strain>
    </source>
</reference>
<dbReference type="InterPro" id="IPR030931">
    <property type="entry name" value="Group_II_RT_mat"/>
</dbReference>
<comment type="caution">
    <text evidence="3">The sequence shown here is derived from an EMBL/GenBank/DDBJ whole genome shotgun (WGS) entry which is preliminary data.</text>
</comment>
<dbReference type="InterPro" id="IPR025960">
    <property type="entry name" value="RVT_N"/>
</dbReference>
<dbReference type="InterPro" id="IPR013597">
    <property type="entry name" value="Mat_intron_G2"/>
</dbReference>
<sequence>MWCLITRTLEFLAKEAKCMTANQADANPCITENWKSIDWIQTRRDVRRLQARIVKAFKRKDYLKVKDLRRLLIRSLSARRLAVYRVTTNKGSKTAGADGQVWKTSRSKEQAVKDLARKDIQELPLRRVSIPKKNGKKRPLGIPTMISRSRQALYLLSLDPIAEAKADSRSYGFRVGRRAADAISYLHKLLSRKNSAQWILEGDIRSCFDEINHQWIEKNIPIEEKVLRKWLKAGYIKNNRLYPTDKGSPQGGIISPVIANMTLDGMEKVLYETFGYPGSRKIRETKVHLCRYADDFVITGSSKALLEEKVKPLIESFLRERGLELSREKTLITHISKGFDFLGQNICKHGDKLLIKPSKQSISSVKQKLKDTIQRMWHSPRMLVKLNAITRGWCNYHRYINHTKTFKSLEKYMYETLWRKAKREHPMKSRKWIKNKYFHKYGNRDWIFTSKDEKGNIQKQILPSSILVKRYYLIRGEANPYDNDWKYYYEDRYTHECNRINRETIYKTWERQKGKCSKCGEEISLDQKRYHLHFPKDNVALDKKTPWQQAHILHTSCLKSRVFR</sequence>
<evidence type="ECO:0000259" key="2">
    <source>
        <dbReference type="PROSITE" id="PS50878"/>
    </source>
</evidence>
<dbReference type="NCBIfam" id="TIGR04416">
    <property type="entry name" value="group_II_RT_mat"/>
    <property type="match status" value="1"/>
</dbReference>